<dbReference type="GO" id="GO:0008419">
    <property type="term" value="F:RNA lariat debranching enzyme activity"/>
    <property type="evidence" value="ECO:0007669"/>
    <property type="project" value="TreeGrafter"/>
</dbReference>
<evidence type="ECO:0000256" key="11">
    <source>
        <dbReference type="ARBA" id="ARBA00023211"/>
    </source>
</evidence>
<evidence type="ECO:0000313" key="15">
    <source>
        <dbReference type="Proteomes" id="UP000033188"/>
    </source>
</evidence>
<sequence length="384" mass="44525">MHVAVEGCVHGQLDLIYSKIREKEIADNIKVDLLLCCGDFQAIRNESDLEDLQCPPKYKAYHDFKDYYNGIKEAPVLTIFVGGNHEAPAFLKELYYGGWVAKNIYYMGHSGVVNVNGIRIAGLSGIYYHRDYTRGFFEQQPYDEHSKKSAYHVREYDVKKLQLIEEPIDIFLSHDWPRGIEHFGDTADLMRRKPFLTPDIQDRNLGNPHAWELLAKLKPRFWFAAHLHVKFEANVKHDFGNTYFLALDKPMPGRHYIEYLHVDPVQNIKHTNDEDVSICYDVEWLAIVALNAQKMPLNSFPSVVELNLNKPEEKDKNFIKRALMQETSEPHTVDGTALYPIPRPTSESIKEPAKQRTNLMTLLGLYDNDYFTAKRTARFKVKFK</sequence>
<evidence type="ECO:0000256" key="3">
    <source>
        <dbReference type="ARBA" id="ARBA00001954"/>
    </source>
</evidence>
<accession>A0A061D8M4</accession>
<evidence type="ECO:0000256" key="5">
    <source>
        <dbReference type="ARBA" id="ARBA00006045"/>
    </source>
</evidence>
<dbReference type="KEGG" id="bbig:BBBOND_0104090"/>
<dbReference type="GO" id="GO:0000398">
    <property type="term" value="P:mRNA splicing, via spliceosome"/>
    <property type="evidence" value="ECO:0007669"/>
    <property type="project" value="TreeGrafter"/>
</dbReference>
<gene>
    <name evidence="14" type="ORF">BBBOND_0104090</name>
</gene>
<dbReference type="RefSeq" id="XP_012766286.1">
    <property type="nucleotide sequence ID" value="XM_012910832.1"/>
</dbReference>
<evidence type="ECO:0000256" key="1">
    <source>
        <dbReference type="ARBA" id="ARBA00001936"/>
    </source>
</evidence>
<keyword evidence="10" id="KW-0408">Iron</keyword>
<dbReference type="GO" id="GO:0046872">
    <property type="term" value="F:metal ion binding"/>
    <property type="evidence" value="ECO:0007669"/>
    <property type="project" value="UniProtKB-KW"/>
</dbReference>
<evidence type="ECO:0000256" key="8">
    <source>
        <dbReference type="ARBA" id="ARBA00022801"/>
    </source>
</evidence>
<dbReference type="Proteomes" id="UP000033188">
    <property type="component" value="Chromosome 1"/>
</dbReference>
<evidence type="ECO:0000256" key="2">
    <source>
        <dbReference type="ARBA" id="ARBA00001947"/>
    </source>
</evidence>
<dbReference type="EMBL" id="LK391707">
    <property type="protein sequence ID" value="CDR94100.1"/>
    <property type="molecule type" value="Genomic_DNA"/>
</dbReference>
<keyword evidence="11" id="KW-0464">Manganese</keyword>
<dbReference type="Pfam" id="PF00149">
    <property type="entry name" value="Metallophos"/>
    <property type="match status" value="1"/>
</dbReference>
<keyword evidence="7" id="KW-0479">Metal-binding</keyword>
<evidence type="ECO:0000256" key="9">
    <source>
        <dbReference type="ARBA" id="ARBA00022833"/>
    </source>
</evidence>
<organism evidence="14 15">
    <name type="scientific">Babesia bigemina</name>
    <dbReference type="NCBI Taxonomy" id="5866"/>
    <lineage>
        <taxon>Eukaryota</taxon>
        <taxon>Sar</taxon>
        <taxon>Alveolata</taxon>
        <taxon>Apicomplexa</taxon>
        <taxon>Aconoidasida</taxon>
        <taxon>Piroplasmida</taxon>
        <taxon>Babesiidae</taxon>
        <taxon>Babesia</taxon>
    </lineage>
</organism>
<name>A0A061D8M4_BABBI</name>
<evidence type="ECO:0000256" key="10">
    <source>
        <dbReference type="ARBA" id="ARBA00023004"/>
    </source>
</evidence>
<keyword evidence="15" id="KW-1185">Reference proteome</keyword>
<keyword evidence="9" id="KW-0862">Zinc</keyword>
<comment type="cofactor">
    <cofactor evidence="2">
        <name>Zn(2+)</name>
        <dbReference type="ChEBI" id="CHEBI:29105"/>
    </cofactor>
</comment>
<dbReference type="InterPro" id="IPR029052">
    <property type="entry name" value="Metallo-depent_PP-like"/>
</dbReference>
<dbReference type="OrthoDB" id="407609at2759"/>
<dbReference type="GO" id="GO:0005634">
    <property type="term" value="C:nucleus"/>
    <property type="evidence" value="ECO:0007669"/>
    <property type="project" value="UniProtKB-SubCell"/>
</dbReference>
<dbReference type="InterPro" id="IPR004843">
    <property type="entry name" value="Calcineurin-like_PHP"/>
</dbReference>
<evidence type="ECO:0000256" key="7">
    <source>
        <dbReference type="ARBA" id="ARBA00022723"/>
    </source>
</evidence>
<dbReference type="GeneID" id="24562641"/>
<keyword evidence="6" id="KW-0507">mRNA processing</keyword>
<dbReference type="PANTHER" id="PTHR12849:SF0">
    <property type="entry name" value="LARIAT DEBRANCHING ENZYME"/>
    <property type="match status" value="1"/>
</dbReference>
<comment type="subcellular location">
    <subcellularLocation>
        <location evidence="4">Nucleus</location>
    </subcellularLocation>
</comment>
<keyword evidence="8" id="KW-0378">Hydrolase</keyword>
<dbReference type="OMA" id="TDYGDWK"/>
<dbReference type="SMART" id="SM01124">
    <property type="entry name" value="DBR1"/>
    <property type="match status" value="1"/>
</dbReference>
<evidence type="ECO:0000313" key="14">
    <source>
        <dbReference type="EMBL" id="CDR94100.1"/>
    </source>
</evidence>
<evidence type="ECO:0000256" key="12">
    <source>
        <dbReference type="ARBA" id="ARBA00023242"/>
    </source>
</evidence>
<proteinExistence type="inferred from homology"/>
<dbReference type="AlphaFoldDB" id="A0A061D8M4"/>
<dbReference type="Gene3D" id="3.60.21.10">
    <property type="match status" value="1"/>
</dbReference>
<evidence type="ECO:0000256" key="4">
    <source>
        <dbReference type="ARBA" id="ARBA00004123"/>
    </source>
</evidence>
<dbReference type="VEuPathDB" id="PiroplasmaDB:BBBOND_0104090"/>
<dbReference type="InterPro" id="IPR041816">
    <property type="entry name" value="Dbr1_N"/>
</dbReference>
<comment type="cofactor">
    <cofactor evidence="1">
        <name>Mn(2+)</name>
        <dbReference type="ChEBI" id="CHEBI:29035"/>
    </cofactor>
</comment>
<feature type="domain" description="Lariat debranching enzyme C-terminal" evidence="13">
    <location>
        <begin position="229"/>
        <end position="369"/>
    </location>
</feature>
<dbReference type="SUPFAM" id="SSF56300">
    <property type="entry name" value="Metallo-dependent phosphatases"/>
    <property type="match status" value="1"/>
</dbReference>
<dbReference type="STRING" id="5866.A0A061D8M4"/>
<evidence type="ECO:0000259" key="13">
    <source>
        <dbReference type="SMART" id="SM01124"/>
    </source>
</evidence>
<dbReference type="FunFam" id="3.60.21.10:FF:000035">
    <property type="entry name" value="Lariat debranching enzyme"/>
    <property type="match status" value="1"/>
</dbReference>
<comment type="cofactor">
    <cofactor evidence="3">
        <name>Fe(2+)</name>
        <dbReference type="ChEBI" id="CHEBI:29033"/>
    </cofactor>
</comment>
<protein>
    <submittedName>
        <fullName evidence="14">Lariat-debranching enzyme, putative</fullName>
    </submittedName>
</protein>
<dbReference type="PANTHER" id="PTHR12849">
    <property type="entry name" value="RNA LARIAT DEBRANCHING ENZYME"/>
    <property type="match status" value="1"/>
</dbReference>
<dbReference type="InterPro" id="IPR007708">
    <property type="entry name" value="DBR1_C"/>
</dbReference>
<keyword evidence="12" id="KW-0539">Nucleus</keyword>
<dbReference type="CDD" id="cd00844">
    <property type="entry name" value="MPP_Dbr1_N"/>
    <property type="match status" value="1"/>
</dbReference>
<dbReference type="Pfam" id="PF05011">
    <property type="entry name" value="DBR1"/>
    <property type="match status" value="1"/>
</dbReference>
<comment type="similarity">
    <text evidence="5">Belongs to the lariat debranching enzyme family.</text>
</comment>
<reference evidence="15" key="1">
    <citation type="journal article" date="2014" name="Nucleic Acids Res.">
        <title>The evolutionary dynamics of variant antigen genes in Babesia reveal a history of genomic innovation underlying host-parasite interaction.</title>
        <authorList>
            <person name="Jackson A.P."/>
            <person name="Otto T.D."/>
            <person name="Darby A."/>
            <person name="Ramaprasad A."/>
            <person name="Xia D."/>
            <person name="Echaide I.E."/>
            <person name="Farber M."/>
            <person name="Gahlot S."/>
            <person name="Gamble J."/>
            <person name="Gupta D."/>
            <person name="Gupta Y."/>
            <person name="Jackson L."/>
            <person name="Malandrin L."/>
            <person name="Malas T.B."/>
            <person name="Moussa E."/>
            <person name="Nair M."/>
            <person name="Reid A.J."/>
            <person name="Sanders M."/>
            <person name="Sharma J."/>
            <person name="Tracey A."/>
            <person name="Quail M.A."/>
            <person name="Weir W."/>
            <person name="Wastling J.M."/>
            <person name="Hall N."/>
            <person name="Willadsen P."/>
            <person name="Lingelbach K."/>
            <person name="Shiels B."/>
            <person name="Tait A."/>
            <person name="Berriman M."/>
            <person name="Allred D.R."/>
            <person name="Pain A."/>
        </authorList>
    </citation>
    <scope>NUCLEOTIDE SEQUENCE [LARGE SCALE GENOMIC DNA]</scope>
    <source>
        <strain evidence="15">Bond</strain>
    </source>
</reference>
<evidence type="ECO:0000256" key="6">
    <source>
        <dbReference type="ARBA" id="ARBA00022664"/>
    </source>
</evidence>